<dbReference type="InterPro" id="IPR028994">
    <property type="entry name" value="Integrin_alpha_N"/>
</dbReference>
<dbReference type="PANTHER" id="PTHR46580:SF4">
    <property type="entry name" value="ATP_GTP-BINDING PROTEIN"/>
    <property type="match status" value="1"/>
</dbReference>
<protein>
    <submittedName>
        <fullName evidence="4">Uncharacterized protein</fullName>
    </submittedName>
</protein>
<dbReference type="PANTHER" id="PTHR46580">
    <property type="entry name" value="SENSOR KINASE-RELATED"/>
    <property type="match status" value="1"/>
</dbReference>
<proteinExistence type="predicted"/>
<feature type="region of interest" description="Disordered" evidence="2">
    <location>
        <begin position="549"/>
        <end position="624"/>
    </location>
</feature>
<evidence type="ECO:0000313" key="5">
    <source>
        <dbReference type="Proteomes" id="UP001499978"/>
    </source>
</evidence>
<dbReference type="RefSeq" id="WP_344172239.1">
    <property type="nucleotide sequence ID" value="NZ_BAAARY010000010.1"/>
</dbReference>
<feature type="chain" id="PRO_5046532121" evidence="3">
    <location>
        <begin position="35"/>
        <end position="624"/>
    </location>
</feature>
<dbReference type="InterPro" id="IPR011049">
    <property type="entry name" value="Serralysin-like_metalloprot_C"/>
</dbReference>
<dbReference type="PRINTS" id="PR00313">
    <property type="entry name" value="CABNDNGRPT"/>
</dbReference>
<comment type="caution">
    <text evidence="4">The sequence shown here is derived from an EMBL/GenBank/DDBJ whole genome shotgun (WGS) entry which is preliminary data.</text>
</comment>
<dbReference type="Pfam" id="PF00353">
    <property type="entry name" value="HemolysinCabind"/>
    <property type="match status" value="3"/>
</dbReference>
<dbReference type="Pfam" id="PF13517">
    <property type="entry name" value="FG-GAP_3"/>
    <property type="match status" value="2"/>
</dbReference>
<keyword evidence="1 3" id="KW-0732">Signal</keyword>
<reference evidence="4 5" key="1">
    <citation type="journal article" date="2019" name="Int. J. Syst. Evol. Microbiol.">
        <title>The Global Catalogue of Microorganisms (GCM) 10K type strain sequencing project: providing services to taxonomists for standard genome sequencing and annotation.</title>
        <authorList>
            <consortium name="The Broad Institute Genomics Platform"/>
            <consortium name="The Broad Institute Genome Sequencing Center for Infectious Disease"/>
            <person name="Wu L."/>
            <person name="Ma J."/>
        </authorList>
    </citation>
    <scope>NUCLEOTIDE SEQUENCE [LARGE SCALE GENOMIC DNA]</scope>
    <source>
        <strain evidence="4 5">JCM 3367</strain>
    </source>
</reference>
<feature type="compositionally biased region" description="Basic and acidic residues" evidence="2">
    <location>
        <begin position="600"/>
        <end position="618"/>
    </location>
</feature>
<evidence type="ECO:0000256" key="3">
    <source>
        <dbReference type="SAM" id="SignalP"/>
    </source>
</evidence>
<feature type="compositionally biased region" description="Basic and acidic residues" evidence="2">
    <location>
        <begin position="578"/>
        <end position="591"/>
    </location>
</feature>
<dbReference type="InterPro" id="IPR018511">
    <property type="entry name" value="Hemolysin-typ_Ca-bd_CS"/>
</dbReference>
<dbReference type="SUPFAM" id="SSF51120">
    <property type="entry name" value="beta-Roll"/>
    <property type="match status" value="1"/>
</dbReference>
<sequence length="624" mass="60995">MPHRPAPRRHPASVACVAAVVITGGLAGATPAQAVPVTFASRALPAPATLLTAADLDRDGQLDLVGRTDDSTVTIMRGAPGGVFTVAGTIGAGMTVNHIAAGDLNADGDPDLVLVHSAQDRLTVHHGAAGLSFAAAMPLTTNDVPTHVAIGDANGDGRADIASASDGTSGVDFFHGQPGGGFPAAQRVYTGTAGADQVILADANGDGRPDLLVRSSGGRKVGVLLAPAYENSDVLGSPGGGPEGMTVGDVNKDGKLDIVIAAVHEDEASALTTHLGRGDGTFAEPLVIANQEQAAHPKLADFDGDGDLDLAYTGVTSAGAGGQLRPGDGAGGFGAPTRVTERALDHAVADLDHNGRPDLTISGGGAQLAGLLLNQTTSGGAALAVAVNGGLCVDDHRATVDLTVDGPSARATGAKLSVRSNNAALVAPAAVTFAGAGKTRTMTFRASAGRTGVATLTVVAAEGGGEATTTVVARVAGAGGNTVTGGAGVDVILGQNGRDVLNGGPGDDIVCGGAGDDVVTGGPGDDVLSGDVGADRLTGADGDDILFGAAGDDRLNGDGGNDRISGGAGRDALDGGAGDDRLNGDGGDDRLTGGPGADHLYGDAGRDSVTDLNVREGDLAGPLP</sequence>
<name>A0ABN3NK04_9ACTN</name>
<keyword evidence="5" id="KW-1185">Reference proteome</keyword>
<organism evidence="4 5">
    <name type="scientific">Pilimelia columellifera subsp. columellifera</name>
    <dbReference type="NCBI Taxonomy" id="706583"/>
    <lineage>
        <taxon>Bacteria</taxon>
        <taxon>Bacillati</taxon>
        <taxon>Actinomycetota</taxon>
        <taxon>Actinomycetes</taxon>
        <taxon>Micromonosporales</taxon>
        <taxon>Micromonosporaceae</taxon>
        <taxon>Pilimelia</taxon>
    </lineage>
</organism>
<dbReference type="Proteomes" id="UP001499978">
    <property type="component" value="Unassembled WGS sequence"/>
</dbReference>
<dbReference type="PROSITE" id="PS00330">
    <property type="entry name" value="HEMOLYSIN_CALCIUM"/>
    <property type="match status" value="2"/>
</dbReference>
<evidence type="ECO:0000313" key="4">
    <source>
        <dbReference type="EMBL" id="GAA2524395.1"/>
    </source>
</evidence>
<dbReference type="InterPro" id="IPR013517">
    <property type="entry name" value="FG-GAP"/>
</dbReference>
<evidence type="ECO:0000256" key="2">
    <source>
        <dbReference type="SAM" id="MobiDB-lite"/>
    </source>
</evidence>
<gene>
    <name evidence="4" type="ORF">GCM10010201_23620</name>
</gene>
<dbReference type="InterPro" id="IPR001343">
    <property type="entry name" value="Hemolysn_Ca-bd"/>
</dbReference>
<dbReference type="Gene3D" id="2.130.10.130">
    <property type="entry name" value="Integrin alpha, N-terminal"/>
    <property type="match status" value="2"/>
</dbReference>
<evidence type="ECO:0000256" key="1">
    <source>
        <dbReference type="ARBA" id="ARBA00022729"/>
    </source>
</evidence>
<accession>A0ABN3NK04</accession>
<dbReference type="EMBL" id="BAAARY010000010">
    <property type="protein sequence ID" value="GAA2524395.1"/>
    <property type="molecule type" value="Genomic_DNA"/>
</dbReference>
<feature type="signal peptide" evidence="3">
    <location>
        <begin position="1"/>
        <end position="34"/>
    </location>
</feature>
<dbReference type="SUPFAM" id="SSF69318">
    <property type="entry name" value="Integrin alpha N-terminal domain"/>
    <property type="match status" value="2"/>
</dbReference>
<dbReference type="Gene3D" id="2.150.10.10">
    <property type="entry name" value="Serralysin-like metalloprotease, C-terminal"/>
    <property type="match status" value="2"/>
</dbReference>